<protein>
    <submittedName>
        <fullName evidence="2">Uncharacterized protein</fullName>
    </submittedName>
</protein>
<name>A0A8H7PY57_9FUNG</name>
<dbReference type="EMBL" id="JAEPRA010000008">
    <property type="protein sequence ID" value="KAG2181609.1"/>
    <property type="molecule type" value="Genomic_DNA"/>
</dbReference>
<keyword evidence="3" id="KW-1185">Reference proteome</keyword>
<sequence length="317" mass="36914">MTNSAKEANARLPILNFQRQIGKTEDDFLRSNAVAMNIAPAWKHFYKLRPGLGYDIPSKNCEAQPFFMQTRGLYRCLLRESARFQEREVQMFLRNTISERFHFHHRETSIPRSLKAIHEAEKIWVWDALVLWPLLETKYVLMTIYIKRISNPSKRFVASLDVRPQSVKHRNPATRFPMPSHVINITPPKPKQVRAAKIRPRKPFQTAFKVESSSGRVFMRVRGWVQPAKTSMMVKNSVKAVQRRLDRFQTHQEYLQMLDGEALFLKTCGVNTDDVRGAAQHVRKAVADSRKIHLKKRSSMDDDNDALMDAESINNRR</sequence>
<dbReference type="AlphaFoldDB" id="A0A8H7PY57"/>
<dbReference type="OrthoDB" id="2571149at2759"/>
<evidence type="ECO:0000313" key="2">
    <source>
        <dbReference type="EMBL" id="KAG2181609.1"/>
    </source>
</evidence>
<proteinExistence type="predicted"/>
<feature type="region of interest" description="Disordered" evidence="1">
    <location>
        <begin position="296"/>
        <end position="317"/>
    </location>
</feature>
<evidence type="ECO:0000313" key="3">
    <source>
        <dbReference type="Proteomes" id="UP000612746"/>
    </source>
</evidence>
<comment type="caution">
    <text evidence="2">The sequence shown here is derived from an EMBL/GenBank/DDBJ whole genome shotgun (WGS) entry which is preliminary data.</text>
</comment>
<gene>
    <name evidence="2" type="ORF">INT44_008424</name>
</gene>
<organism evidence="2 3">
    <name type="scientific">Umbelopsis vinacea</name>
    <dbReference type="NCBI Taxonomy" id="44442"/>
    <lineage>
        <taxon>Eukaryota</taxon>
        <taxon>Fungi</taxon>
        <taxon>Fungi incertae sedis</taxon>
        <taxon>Mucoromycota</taxon>
        <taxon>Mucoromycotina</taxon>
        <taxon>Umbelopsidomycetes</taxon>
        <taxon>Umbelopsidales</taxon>
        <taxon>Umbelopsidaceae</taxon>
        <taxon>Umbelopsis</taxon>
    </lineage>
</organism>
<accession>A0A8H7PY57</accession>
<dbReference type="Proteomes" id="UP000612746">
    <property type="component" value="Unassembled WGS sequence"/>
</dbReference>
<reference evidence="2" key="1">
    <citation type="submission" date="2020-12" db="EMBL/GenBank/DDBJ databases">
        <title>Metabolic potential, ecology and presence of endohyphal bacteria is reflected in genomic diversity of Mucoromycotina.</title>
        <authorList>
            <person name="Muszewska A."/>
            <person name="Okrasinska A."/>
            <person name="Steczkiewicz K."/>
            <person name="Drgas O."/>
            <person name="Orlowska M."/>
            <person name="Perlinska-Lenart U."/>
            <person name="Aleksandrzak-Piekarczyk T."/>
            <person name="Szatraj K."/>
            <person name="Zielenkiewicz U."/>
            <person name="Pilsyk S."/>
            <person name="Malc E."/>
            <person name="Mieczkowski P."/>
            <person name="Kruszewska J.S."/>
            <person name="Biernat P."/>
            <person name="Pawlowska J."/>
        </authorList>
    </citation>
    <scope>NUCLEOTIDE SEQUENCE</scope>
    <source>
        <strain evidence="2">WA0000051536</strain>
    </source>
</reference>
<evidence type="ECO:0000256" key="1">
    <source>
        <dbReference type="SAM" id="MobiDB-lite"/>
    </source>
</evidence>